<evidence type="ECO:0000256" key="5">
    <source>
        <dbReference type="ARBA" id="ARBA00023242"/>
    </source>
</evidence>
<dbReference type="GO" id="GO:0000981">
    <property type="term" value="F:DNA-binding transcription factor activity, RNA polymerase II-specific"/>
    <property type="evidence" value="ECO:0007669"/>
    <property type="project" value="TreeGrafter"/>
</dbReference>
<feature type="domain" description="C2H2-type" evidence="9">
    <location>
        <begin position="189"/>
        <end position="216"/>
    </location>
</feature>
<evidence type="ECO:0000256" key="1">
    <source>
        <dbReference type="ARBA" id="ARBA00022723"/>
    </source>
</evidence>
<dbReference type="EMBL" id="CAXKWB010000651">
    <property type="protein sequence ID" value="CAL4061572.1"/>
    <property type="molecule type" value="Genomic_DNA"/>
</dbReference>
<dbReference type="SMART" id="SM00355">
    <property type="entry name" value="ZnF_C2H2"/>
    <property type="match status" value="12"/>
</dbReference>
<accession>A0AAV2PN12</accession>
<dbReference type="PANTHER" id="PTHR24388:SF104">
    <property type="entry name" value="AT-RICH BINDING PROTEIN-RELATED"/>
    <property type="match status" value="1"/>
</dbReference>
<dbReference type="Pfam" id="PF12874">
    <property type="entry name" value="zf-met"/>
    <property type="match status" value="1"/>
</dbReference>
<evidence type="ECO:0000256" key="2">
    <source>
        <dbReference type="ARBA" id="ARBA00022737"/>
    </source>
</evidence>
<keyword evidence="4" id="KW-0862">Zinc</keyword>
<dbReference type="GO" id="GO:0000978">
    <property type="term" value="F:RNA polymerase II cis-regulatory region sequence-specific DNA binding"/>
    <property type="evidence" value="ECO:0007669"/>
    <property type="project" value="TreeGrafter"/>
</dbReference>
<sequence length="652" mass="76080">MDDTTELSYEQLKPFRCKKCTNSFPTKHSLTLHINTMHSKGVFECRKCAFKCEGIGKMNFHSQRHRHYERHSITTNEKYLESPEEHKIQAKIPSLVIKLGKDRLHISQNSVNESQKGEQNNPNSNFDDEVKGQRHLIIKKTNNKSNGIFFCEICKKRFTQRGRFQKHMIMKHTEEKSVEIGTKLDGKHIRCLVCHKLFASKGTLKRHMLIHTGEMPFECTKCDAKFNQNIRLQQHMMKDHGEGMFKCNKCDESFIQSIHLERHLVAHTGKKPFSCKKCDASFAMHRDLKRHLILGHIQKKPFQCRKRGNKLILKRYVSKSMKKNHTTININITVNNSEKYLKCMKCKESVKFSQLKTHMDMHQNAYRCQNCNRLFSSKHSLKIHRAKAHRENKENTKLGFELEHENTLNDEKTDNQSNIDINQDNFKCHICNKMCQSMHGLNIHKARAHKEYSTGNSHSHIDQNDFKCEICNKICHSMHGLNIHKARAHKKCRLNTNLELEQEYKKTPSGENSENQTHIDIDQKDFICEICNKSCNSMHGLNIHKARAHKKSKNNTDIDLEPDLESEIKNTLSAEHTDSKDLKEYSNDIKMNDLEEMSSNINNELKDTKDSKILMQSSDLEDQKTDDKKWQVKSCEEGGKLKIKLQNNSRES</sequence>
<dbReference type="GO" id="GO:0008270">
    <property type="term" value="F:zinc ion binding"/>
    <property type="evidence" value="ECO:0007669"/>
    <property type="project" value="UniProtKB-KW"/>
</dbReference>
<keyword evidence="2" id="KW-0677">Repeat</keyword>
<dbReference type="AlphaFoldDB" id="A0AAV2PN12"/>
<evidence type="ECO:0000256" key="6">
    <source>
        <dbReference type="ARBA" id="ARBA00037948"/>
    </source>
</evidence>
<keyword evidence="1" id="KW-0479">Metal-binding</keyword>
<evidence type="ECO:0000256" key="7">
    <source>
        <dbReference type="PROSITE-ProRule" id="PRU00042"/>
    </source>
</evidence>
<organism evidence="10 11">
    <name type="scientific">Meganyctiphanes norvegica</name>
    <name type="common">Northern krill</name>
    <name type="synonym">Thysanopoda norvegica</name>
    <dbReference type="NCBI Taxonomy" id="48144"/>
    <lineage>
        <taxon>Eukaryota</taxon>
        <taxon>Metazoa</taxon>
        <taxon>Ecdysozoa</taxon>
        <taxon>Arthropoda</taxon>
        <taxon>Crustacea</taxon>
        <taxon>Multicrustacea</taxon>
        <taxon>Malacostraca</taxon>
        <taxon>Eumalacostraca</taxon>
        <taxon>Eucarida</taxon>
        <taxon>Euphausiacea</taxon>
        <taxon>Euphausiidae</taxon>
        <taxon>Meganyctiphanes</taxon>
    </lineage>
</organism>
<dbReference type="Pfam" id="PF00096">
    <property type="entry name" value="zf-C2H2"/>
    <property type="match status" value="6"/>
</dbReference>
<evidence type="ECO:0000256" key="8">
    <source>
        <dbReference type="SAM" id="MobiDB-lite"/>
    </source>
</evidence>
<dbReference type="FunFam" id="3.30.160.60:FF:000100">
    <property type="entry name" value="Zinc finger 45-like"/>
    <property type="match status" value="1"/>
</dbReference>
<evidence type="ECO:0000313" key="10">
    <source>
        <dbReference type="EMBL" id="CAL4061572.1"/>
    </source>
</evidence>
<dbReference type="Gene3D" id="3.30.160.60">
    <property type="entry name" value="Classic Zinc Finger"/>
    <property type="match status" value="8"/>
</dbReference>
<evidence type="ECO:0000259" key="9">
    <source>
        <dbReference type="PROSITE" id="PS50157"/>
    </source>
</evidence>
<feature type="domain" description="C2H2-type" evidence="9">
    <location>
        <begin position="15"/>
        <end position="39"/>
    </location>
</feature>
<dbReference type="InterPro" id="IPR036236">
    <property type="entry name" value="Znf_C2H2_sf"/>
</dbReference>
<reference evidence="10 11" key="1">
    <citation type="submission" date="2024-05" db="EMBL/GenBank/DDBJ databases">
        <authorList>
            <person name="Wallberg A."/>
        </authorList>
    </citation>
    <scope>NUCLEOTIDE SEQUENCE [LARGE SCALE GENOMIC DNA]</scope>
</reference>
<dbReference type="Proteomes" id="UP001497623">
    <property type="component" value="Unassembled WGS sequence"/>
</dbReference>
<dbReference type="SUPFAM" id="SSF57667">
    <property type="entry name" value="beta-beta-alpha zinc fingers"/>
    <property type="match status" value="5"/>
</dbReference>
<proteinExistence type="inferred from homology"/>
<feature type="domain" description="C2H2-type" evidence="9">
    <location>
        <begin position="526"/>
        <end position="554"/>
    </location>
</feature>
<name>A0AAV2PN12_MEGNR</name>
<dbReference type="PANTHER" id="PTHR24388">
    <property type="entry name" value="ZINC FINGER PROTEIN"/>
    <property type="match status" value="1"/>
</dbReference>
<evidence type="ECO:0000256" key="3">
    <source>
        <dbReference type="ARBA" id="ARBA00022771"/>
    </source>
</evidence>
<comment type="similarity">
    <text evidence="6">Belongs to the snail C2H2-type zinc-finger protein family.</text>
</comment>
<dbReference type="PROSITE" id="PS00028">
    <property type="entry name" value="ZINC_FINGER_C2H2_1"/>
    <property type="match status" value="9"/>
</dbReference>
<keyword evidence="5" id="KW-0539">Nucleus</keyword>
<dbReference type="InterPro" id="IPR050527">
    <property type="entry name" value="Snail/Krueppel_Znf"/>
</dbReference>
<comment type="caution">
    <text evidence="10">The sequence shown here is derived from an EMBL/GenBank/DDBJ whole genome shotgun (WGS) entry which is preliminary data.</text>
</comment>
<feature type="domain" description="C2H2-type" evidence="9">
    <location>
        <begin position="273"/>
        <end position="301"/>
    </location>
</feature>
<feature type="compositionally biased region" description="Basic and acidic residues" evidence="8">
    <location>
        <begin position="621"/>
        <end position="631"/>
    </location>
</feature>
<feature type="domain" description="C2H2-type" evidence="9">
    <location>
        <begin position="245"/>
        <end position="272"/>
    </location>
</feature>
<dbReference type="PROSITE" id="PS50157">
    <property type="entry name" value="ZINC_FINGER_C2H2_2"/>
    <property type="match status" value="8"/>
</dbReference>
<evidence type="ECO:0000256" key="4">
    <source>
        <dbReference type="ARBA" id="ARBA00022833"/>
    </source>
</evidence>
<keyword evidence="3 7" id="KW-0863">Zinc-finger</keyword>
<feature type="domain" description="C2H2-type" evidence="9">
    <location>
        <begin position="217"/>
        <end position="240"/>
    </location>
</feature>
<protein>
    <recommendedName>
        <fullName evidence="9">C2H2-type domain-containing protein</fullName>
    </recommendedName>
</protein>
<dbReference type="InterPro" id="IPR013087">
    <property type="entry name" value="Znf_C2H2_type"/>
</dbReference>
<dbReference type="FunFam" id="3.30.160.60:FF:000446">
    <property type="entry name" value="Zinc finger protein"/>
    <property type="match status" value="1"/>
</dbReference>
<feature type="region of interest" description="Disordered" evidence="8">
    <location>
        <begin position="605"/>
        <end position="631"/>
    </location>
</feature>
<dbReference type="GO" id="GO:0005634">
    <property type="term" value="C:nucleus"/>
    <property type="evidence" value="ECO:0007669"/>
    <property type="project" value="UniProtKB-ARBA"/>
</dbReference>
<gene>
    <name evidence="10" type="ORF">MNOR_LOCUS2212</name>
</gene>
<feature type="domain" description="C2H2-type" evidence="9">
    <location>
        <begin position="149"/>
        <end position="177"/>
    </location>
</feature>
<feature type="domain" description="C2H2-type" evidence="9">
    <location>
        <begin position="366"/>
        <end position="394"/>
    </location>
</feature>
<keyword evidence="11" id="KW-1185">Reference proteome</keyword>
<evidence type="ECO:0000313" key="11">
    <source>
        <dbReference type="Proteomes" id="UP001497623"/>
    </source>
</evidence>